<organism evidence="1 2">
    <name type="scientific">Anaeramoeba flamelloides</name>
    <dbReference type="NCBI Taxonomy" id="1746091"/>
    <lineage>
        <taxon>Eukaryota</taxon>
        <taxon>Metamonada</taxon>
        <taxon>Anaeramoebidae</taxon>
        <taxon>Anaeramoeba</taxon>
    </lineage>
</organism>
<evidence type="ECO:0000313" key="1">
    <source>
        <dbReference type="EMBL" id="KAJ3432093.1"/>
    </source>
</evidence>
<dbReference type="SUPFAM" id="SSF53067">
    <property type="entry name" value="Actin-like ATPase domain"/>
    <property type="match status" value="2"/>
</dbReference>
<reference evidence="1" key="1">
    <citation type="submission" date="2022-08" db="EMBL/GenBank/DDBJ databases">
        <title>Novel sulphate-reducing endosymbionts in the free-living metamonad Anaeramoeba.</title>
        <authorList>
            <person name="Jerlstrom-Hultqvist J."/>
            <person name="Cepicka I."/>
            <person name="Gallot-Lavallee L."/>
            <person name="Salas-Leiva D."/>
            <person name="Curtis B.A."/>
            <person name="Zahonova K."/>
            <person name="Pipaliya S."/>
            <person name="Dacks J."/>
            <person name="Roger A.J."/>
        </authorList>
    </citation>
    <scope>NUCLEOTIDE SEQUENCE</scope>
    <source>
        <strain evidence="1">Busselton2</strain>
    </source>
</reference>
<proteinExistence type="predicted"/>
<dbReference type="AlphaFoldDB" id="A0AAV7YWJ2"/>
<dbReference type="InterPro" id="IPR043129">
    <property type="entry name" value="ATPase_NBD"/>
</dbReference>
<name>A0AAV7YWJ2_9EUKA</name>
<dbReference type="EMBL" id="JANTQA010000047">
    <property type="protein sequence ID" value="KAJ3432093.1"/>
    <property type="molecule type" value="Genomic_DNA"/>
</dbReference>
<evidence type="ECO:0000313" key="2">
    <source>
        <dbReference type="Proteomes" id="UP001146793"/>
    </source>
</evidence>
<comment type="caution">
    <text evidence="1">The sequence shown here is derived from an EMBL/GenBank/DDBJ whole genome shotgun (WGS) entry which is preliminary data.</text>
</comment>
<dbReference type="Proteomes" id="UP001146793">
    <property type="component" value="Unassembled WGS sequence"/>
</dbReference>
<dbReference type="PANTHER" id="PTHR14187">
    <property type="entry name" value="ALPHA KINASE/ELONGATION FACTOR 2 KINASE"/>
    <property type="match status" value="1"/>
</dbReference>
<accession>A0AAV7YWJ2</accession>
<dbReference type="Gene3D" id="3.30.420.40">
    <property type="match status" value="2"/>
</dbReference>
<sequence length="586" mass="67494">MENTNYQCVIGIDFGTSRSGFAWGYVGNKNEVHGNSNLPDYKTDSAILLEKEGEGDMNQGAKLTKIYSFGLTAIQDYNNMKEEPELCEQFELFRYYKMALYRKEENVSSVRGNFFPVVDVFSFALQWLKNESLTYMDKLHSSSIKESEVQWIITLPAIWSEEAKSIMRKCAYQAEIIDEESSRQLILIHEPEAAGIEGYIGSQKIVDEEVFHEGKVMILDAGSGTIDITIMQIDKTKNNEKNIHILIAAKGGSMGSSIIDQKFIEFVEDFLDSKEKLNIGKLGDLFDSWINIKHCVTQRFAKSRMGDYLNFTENLLKNKPLKYYADKWNKKYKLKNFLKCSKINKTKLKVPKKFFYSLFEEPVNEVIECLKQIFVDHKNLSDIKNILMVGSYSNCPILESKVRETFETKGYNIKVIKGTHPGRAIVCGAVRHGLKPCTIQSRTYDYAYGINWCCRFNPKVHKESKKLNIEGDLLCLDCFQTLIKKNVPIKRNHVIRKLYTMVGDELLIEIYRSKVEMSEDTVYYVDDDGFEKFGSALIEKLKKSGKNDNITIEFKFGRTMIELEVTNKSNNSKYLAKIDYDDKKIN</sequence>
<protein>
    <submittedName>
        <fullName evidence="1">Hsp70 family protein</fullName>
    </submittedName>
</protein>
<dbReference type="PANTHER" id="PTHR14187:SF5">
    <property type="entry name" value="HEAT SHOCK 70 KDA PROTEIN 12A"/>
    <property type="match status" value="1"/>
</dbReference>
<gene>
    <name evidence="1" type="ORF">M0812_21023</name>
</gene>